<evidence type="ECO:0000313" key="2">
    <source>
        <dbReference type="Proteomes" id="UP001060085"/>
    </source>
</evidence>
<keyword evidence="2" id="KW-1185">Reference proteome</keyword>
<dbReference type="EMBL" id="CM044705">
    <property type="protein sequence ID" value="KAI5663690.1"/>
    <property type="molecule type" value="Genomic_DNA"/>
</dbReference>
<accession>A0ACC0ATM1</accession>
<name>A0ACC0ATM1_CATRO</name>
<evidence type="ECO:0000313" key="1">
    <source>
        <dbReference type="EMBL" id="KAI5663690.1"/>
    </source>
</evidence>
<organism evidence="1 2">
    <name type="scientific">Catharanthus roseus</name>
    <name type="common">Madagascar periwinkle</name>
    <name type="synonym">Vinca rosea</name>
    <dbReference type="NCBI Taxonomy" id="4058"/>
    <lineage>
        <taxon>Eukaryota</taxon>
        <taxon>Viridiplantae</taxon>
        <taxon>Streptophyta</taxon>
        <taxon>Embryophyta</taxon>
        <taxon>Tracheophyta</taxon>
        <taxon>Spermatophyta</taxon>
        <taxon>Magnoliopsida</taxon>
        <taxon>eudicotyledons</taxon>
        <taxon>Gunneridae</taxon>
        <taxon>Pentapetalae</taxon>
        <taxon>asterids</taxon>
        <taxon>lamiids</taxon>
        <taxon>Gentianales</taxon>
        <taxon>Apocynaceae</taxon>
        <taxon>Rauvolfioideae</taxon>
        <taxon>Vinceae</taxon>
        <taxon>Catharanthinae</taxon>
        <taxon>Catharanthus</taxon>
    </lineage>
</organism>
<comment type="caution">
    <text evidence="1">The sequence shown here is derived from an EMBL/GenBank/DDBJ whole genome shotgun (WGS) entry which is preliminary data.</text>
</comment>
<dbReference type="Proteomes" id="UP001060085">
    <property type="component" value="Linkage Group LG05"/>
</dbReference>
<proteinExistence type="predicted"/>
<gene>
    <name evidence="1" type="ORF">M9H77_23013</name>
</gene>
<sequence>MLGHACWLKKNELPNQSIISGVMIPHCTGTRVFPGTTVSPWEQPYHMGTTCVITEQPIASQEPPMLTLHEILVRITSFASLLESSFTLKSLDYVKIQYFDP</sequence>
<reference evidence="2" key="1">
    <citation type="journal article" date="2023" name="Nat. Plants">
        <title>Single-cell RNA sequencing provides a high-resolution roadmap for understanding the multicellular compartmentation of specialized metabolism.</title>
        <authorList>
            <person name="Sun S."/>
            <person name="Shen X."/>
            <person name="Li Y."/>
            <person name="Li Y."/>
            <person name="Wang S."/>
            <person name="Li R."/>
            <person name="Zhang H."/>
            <person name="Shen G."/>
            <person name="Guo B."/>
            <person name="Wei J."/>
            <person name="Xu J."/>
            <person name="St-Pierre B."/>
            <person name="Chen S."/>
            <person name="Sun C."/>
        </authorList>
    </citation>
    <scope>NUCLEOTIDE SEQUENCE [LARGE SCALE GENOMIC DNA]</scope>
</reference>
<protein>
    <submittedName>
        <fullName evidence="1">Uncharacterized protein</fullName>
    </submittedName>
</protein>